<gene>
    <name evidence="8" type="primary">LOC111018256</name>
</gene>
<dbReference type="InterPro" id="IPR026847">
    <property type="entry name" value="VPS13"/>
</dbReference>
<dbReference type="RefSeq" id="XP_022149963.1">
    <property type="nucleotide sequence ID" value="XM_022294271.1"/>
</dbReference>
<dbReference type="InterPro" id="IPR026854">
    <property type="entry name" value="VPS13_N"/>
</dbReference>
<evidence type="ECO:0000259" key="6">
    <source>
        <dbReference type="Pfam" id="PF25036"/>
    </source>
</evidence>
<dbReference type="GO" id="GO:0045053">
    <property type="term" value="P:protein retention in Golgi apparatus"/>
    <property type="evidence" value="ECO:0007669"/>
    <property type="project" value="TreeGrafter"/>
</dbReference>
<dbReference type="Pfam" id="PF12624">
    <property type="entry name" value="VPS13_N"/>
    <property type="match status" value="2"/>
</dbReference>
<keyword evidence="2" id="KW-0813">Transport</keyword>
<evidence type="ECO:0000256" key="2">
    <source>
        <dbReference type="ARBA" id="ARBA00022448"/>
    </source>
</evidence>
<feature type="domain" description="Vacuolar protein sorting-associated protein 13 VPS13 adaptor binding" evidence="6">
    <location>
        <begin position="2095"/>
        <end position="2370"/>
    </location>
</feature>
<proteinExistence type="inferred from homology"/>
<feature type="domain" description="Vacuolar protein sorting-associated protein 13 VPS13 adaptor binding" evidence="6">
    <location>
        <begin position="2481"/>
        <end position="2744"/>
    </location>
</feature>
<reference evidence="8" key="1">
    <citation type="submission" date="2025-08" db="UniProtKB">
        <authorList>
            <consortium name="RefSeq"/>
        </authorList>
    </citation>
    <scope>IDENTIFICATION</scope>
    <source>
        <strain evidence="8">OHB3-1</strain>
    </source>
</reference>
<feature type="domain" description="Chorein N-terminal" evidence="5">
    <location>
        <begin position="232"/>
        <end position="813"/>
    </location>
</feature>
<keyword evidence="3" id="KW-0445">Lipid transport</keyword>
<sequence>MFEGLVRQLLVGYLGRYVKDIQKEKLKITFWNEEVLLENVELILEAFDYLQLPFALKQGRVGRLSIKIPWKKLGWDPIIIILEDIYISASQRDDEEWSSDAVERREFAGKKAKIAAAELAKLSRRVCDNHAGQSFISYITAKILDNIQISIRNFHVMFLDMIGDLGYIKLGLKFSSLRIMKQILLGSLGGWVRGSQVNKTVEIVGLEIYCSCQSEVHVEGCEVAVGTKVNPFEEKVDFILAPCDAVLSLLVNRSGKLDNSTPQYSVNADLNSLVFTLNDVQLQQILNLWDYLCICRLRDKYGRFRPWCSPLSRKVKGWQISWWHYAQESVLSDVRKNLKKTSWRYLGHRLIYRRRYVNLYRKKLEFLHNDQSIDDNILKELEVMEKESDIEDILSYRSAAECELQHLFGSLRPEMVATATQSAVEKSQVDDRSMRKPRGWLNWLSLGMLGAGGTEDSCQFSGVISDDIVKDIYEATKFHPQVPSNVSAADEERICFCAIKIDIHQISATLLSIKYNQEVAKMIFIKTMVECKIWMEAATINILVNSIEMVNPLNQRVLIFLRMPLCEKDVEETGGPSCSFQVDVSPKQEVNLSVKVMLSPLEVTYDAKFLLCLLEFFDGFKSFQSLHRRVTKDVLSTLNGIENAEARLLSKARCIMSRYKRVMWDITVNGITVYVPWNTPSEQNNLVLQLGALCVTSKYDWSLLSSSFKEQSVMLKGLSDSILASDIAFTVQPQNLYDHFDIQLRDLEMGIQMPSQSQSIPIFEKFSAAVALRSCLIPNESLLKQLEVLFQISSLHVNFSPSIYGVALELAAHLRNLTANPGSEQSEDREPLNVTSIEHDNHPFAFSLGVILQSVRFKIDLENDGKDASSLMLALDDMEIWYDIFVVEELLICMKALNIAIHPTCGDGDGHILYSCGNKSHATSSHLHGIDGRHNNKIDGLNDMNVNAVKCCILHFNTGENSAAKISIYLNDAEIHCYPYIFGLLAGFYERLSACANSSCKDVIGPEVNDAYVKPMSLSPCQRFGFSNFVEDESVGHDSIPLDCFPFVTLQNFGNLGSFDSSHVDLCSEWRKRYKLRDKKVRTPEFCLEKEPTIFHTQPSKPKFGMDASVTPGSSCHPSLHDVYLALSGIKLHFHDSSCIIGSLTLPTCKSSLSISEDYFDVLCSVEGLTVTSSWTKNFLELVWGPSLPYLSPILNFRVIKGKNLSSSAKLEINIAIQHVFCFLPPEYLAMIIGYFTLPDWSFQSNDQFSTGRNAHAGLEEETSLIYKFEIVDSALITPAENYELQFLQFEIKQLYFTLFFGGSLDDALKDIPPECSIPVHKLAEMNHCLNLFGRELSLSLMLFKDRNSSSFLCQGTECQNVSLVESLNADIWVRIPCESESTNKSSQAVCMVTRIRNCEVIFDDNHALGGFMALLENINQFASVEDQSRCFKSDVLQFLQLTRCLKEGTEVLFPVSNTTVTELECCVDSLFLILKQHRNELLEMNYRVELQFTCSGSLRNGVVKGMDVCFSSMVLYSVPKTIIMAKSSLEQLSPVPDTSISRSSQGPVELCVLLPSIDIWLYFSEWMEIVDLLNSYVGNMTQFVSTGATFKDVVLNNTASGDSSITVLPNCIYSTSMLTESVSEDTEQDDPVLIVILKDTVITFHFPVYVTEASKEVQIAEVDEKECLNVSSDVVEENYCRFVMVSLHSKRTEVLINSKNASLKSGMEKVCGMLSKCEEKGVQSCPLFEIFGVNLEVDISSNQMKLSLIQLKIQCECFNVWFSYHVFYFLKHIEFNISEEDSSLCISCPIEFEVQLKKVSFLLSDGRWSSCRPLLEILMRNILLHVSMTESTTEDFITGELSMNYNNIQKVFWEPFIEPWNFTINVTRKQESSSLLNSSVLTDVHLMSSSLLNLNLTEPFTECLSRTIDMIKDAWDLSGKDDTSQRQLSLNSSQVENIIAGKHAPYVLQNLTSLPLEYHVYEGPLDSVEFGVSEFKERRYVQPGCSVPIYISESAEKQFFRHRSFHSLEKLDEWHTYGFGHHFISIQLDGTSVPSVPISMDLVGQTYFEVDFSKASNEELNMSANMSKDVDNKYKKHMSRGFIVPVVFDVSVQRYGKLIQLYSTVILFNQTSMPLEFRFDIPFGVSPKILDPLNPGKAMPLPLHLAEAGCVRWRPSGNSYLWSETCNLSNLLAQESKIGLFRSFVSYPSHPSSDPFRCCMSTRNIILPSYQKPRQQSAVGSEQKIHSPAESQERCIHHLTLSTPLAVRSFLPEEAKLIVDTGGMTHSAILSEVKNLFHHIDPSHDLELEIQIHGYRPSYVKFPRAETFCSIAKFDGIKFSLSETITLIPGPIHITLDKSVDAFSGSRELNIFVPFLLYNCTGIPLWISELAYEQKGANISVPSYYDIVEREHSAGKRDGLSSIIGCSDYHVMAPGWQNSLMKKSVSSLENSNPQLDSLNGKASISPYHLHKSNVQSNKNDFNFEKSFQNTSKVSSGSSDHMRVRESNSLGSKQAKVRAHMFSPCKPSSSDEVMVRVSRSLPECEIENISSVSWSSPFYLVPRSGSATVLIPQSSSNAASVVSVTSSAISGSFSEMTSIIMFQPRYVISNACSKDLFYKQKGTDCIIPLAVGEHFHLQWTDTTRELLVSVRYNEPGSQWSGSFIPDQLGDTQVKMRNYITGSSNILRIEVQNVDVPIDNKIVGNGRGNSGTNLILLSDDDTGYIPYRIDNFSKERLRIYQQRCENFETIVYPYTSYPYSWDEPCYPRRLTVEVPGERILGSYALDDVQDFVPVSLPLTTGKNERTLHLSVHAEGATKVLSIVDSTYHIPNVVNFGEKKKHVQKQEKFTDYKEKFSVFISYIGISLINSRSEEMVYACAKNITIDLLQSLDQQKLSVKLLSLQIDNQFRNSPYPVILSFDQEYRSNPMGSMNKDIGAVTRSERVLQADGSLEPVFYFYASKWRKMDSLLVSFEHICLRISDFRLEIEQQVMLNLFEFVKNVSSNLRGEVSQFSDAILHPPANDPAHEYFSARTEPLHFSKVPFLDGLDKGSKLLPSVVPIGAPWQQVYLSARQQKKVYVELFDLAPIKLTVSFSTIPWVLKNSILTSGELLVHRGLLALGDIEGAQIHLKRLSIAHHMASWESIQEILIRHYSRQLFHEIYKVFGSAGVIGNPMGFARRVGIGIRDFLSVPARGILQSPTGLITGMVQGTTSLLSNTVYAFSDATTQFSKAARKGIVAFTFDDQAFSRVGQQQTGVSSHSGGVISEVLEGLTGLLQSPIRGAERHGLPGVFSGIALGITGLVAKPAASVLELTGKTAQSIRNRSRLHQMRPQHHRVRLPRPLSSILPLRPFSWEEAIGTSILLEAGGDDMKLDDEVLVTSKALKIAGKFFVLTQSLILIVSCASLVDLGKAEFRGIAADSKWVIESAIGLDTIIHAATDGAVVHIVGSNSNLLTRQDKSHPKSVVGSSRTVRWSGPAPLPIFETNLEMEGKEDAENLLKILSSTIKLAKERGWHRGHVLHRYDIK</sequence>
<evidence type="ECO:0000313" key="8">
    <source>
        <dbReference type="RefSeq" id="XP_022149963.1"/>
    </source>
</evidence>
<dbReference type="PANTHER" id="PTHR16166">
    <property type="entry name" value="VACUOLAR PROTEIN SORTING-ASSOCIATED PROTEIN VPS13"/>
    <property type="match status" value="1"/>
</dbReference>
<feature type="compositionally biased region" description="Polar residues" evidence="4">
    <location>
        <begin position="2470"/>
        <end position="2479"/>
    </location>
</feature>
<dbReference type="InterPro" id="IPR009543">
    <property type="entry name" value="VPS13_VAB"/>
</dbReference>
<dbReference type="Proteomes" id="UP000504603">
    <property type="component" value="Unplaced"/>
</dbReference>
<evidence type="ECO:0000259" key="5">
    <source>
        <dbReference type="Pfam" id="PF12624"/>
    </source>
</evidence>
<dbReference type="GeneID" id="111018256"/>
<dbReference type="KEGG" id="mcha:111018256"/>
<evidence type="ECO:0000256" key="3">
    <source>
        <dbReference type="ARBA" id="ARBA00023055"/>
    </source>
</evidence>
<comment type="similarity">
    <text evidence="1">Belongs to the VPS13 family.</text>
</comment>
<accession>A0A6J1D861</accession>
<dbReference type="OrthoDB" id="428159at2759"/>
<feature type="domain" description="Chorein N-terminal" evidence="5">
    <location>
        <begin position="1"/>
        <end position="179"/>
    </location>
</feature>
<dbReference type="Pfam" id="PF25036">
    <property type="entry name" value="VPS13_VAB"/>
    <property type="match status" value="2"/>
</dbReference>
<organism evidence="7 8">
    <name type="scientific">Momordica charantia</name>
    <name type="common">Bitter gourd</name>
    <name type="synonym">Balsam pear</name>
    <dbReference type="NCBI Taxonomy" id="3673"/>
    <lineage>
        <taxon>Eukaryota</taxon>
        <taxon>Viridiplantae</taxon>
        <taxon>Streptophyta</taxon>
        <taxon>Embryophyta</taxon>
        <taxon>Tracheophyta</taxon>
        <taxon>Spermatophyta</taxon>
        <taxon>Magnoliopsida</taxon>
        <taxon>eudicotyledons</taxon>
        <taxon>Gunneridae</taxon>
        <taxon>Pentapetalae</taxon>
        <taxon>rosids</taxon>
        <taxon>fabids</taxon>
        <taxon>Cucurbitales</taxon>
        <taxon>Cucurbitaceae</taxon>
        <taxon>Momordiceae</taxon>
        <taxon>Momordica</taxon>
    </lineage>
</organism>
<name>A0A6J1D861_MOMCH</name>
<dbReference type="GO" id="GO:0006623">
    <property type="term" value="P:protein targeting to vacuole"/>
    <property type="evidence" value="ECO:0007669"/>
    <property type="project" value="TreeGrafter"/>
</dbReference>
<keyword evidence="7" id="KW-1185">Reference proteome</keyword>
<protein>
    <submittedName>
        <fullName evidence="8">Uncharacterized protein LOC111018256 isoform X1</fullName>
    </submittedName>
</protein>
<evidence type="ECO:0000256" key="1">
    <source>
        <dbReference type="ARBA" id="ARBA00006545"/>
    </source>
</evidence>
<evidence type="ECO:0000313" key="7">
    <source>
        <dbReference type="Proteomes" id="UP000504603"/>
    </source>
</evidence>
<feature type="region of interest" description="Disordered" evidence="4">
    <location>
        <begin position="2470"/>
        <end position="2490"/>
    </location>
</feature>
<dbReference type="GO" id="GO:0006869">
    <property type="term" value="P:lipid transport"/>
    <property type="evidence" value="ECO:0007669"/>
    <property type="project" value="UniProtKB-KW"/>
</dbReference>
<evidence type="ECO:0000256" key="4">
    <source>
        <dbReference type="SAM" id="MobiDB-lite"/>
    </source>
</evidence>
<dbReference type="PANTHER" id="PTHR16166:SF143">
    <property type="entry name" value="PROTEIN SORTING-ASSOCIATED PROTEIN, PUTATIVE (DUF1162)-RELATED"/>
    <property type="match status" value="1"/>
</dbReference>